<comment type="caution">
    <text evidence="2">The sequence shown here is derived from an EMBL/GenBank/DDBJ whole genome shotgun (WGS) entry which is preliminary data.</text>
</comment>
<feature type="domain" description="F-box protein AT5G49610-like beta-propeller" evidence="1">
    <location>
        <begin position="140"/>
        <end position="236"/>
    </location>
</feature>
<gene>
    <name evidence="2" type="ORF">EJB05_06126</name>
</gene>
<dbReference type="Gramene" id="TVU46583">
    <property type="protein sequence ID" value="TVU46583"/>
    <property type="gene ID" value="EJB05_06126"/>
</dbReference>
<dbReference type="Proteomes" id="UP000324897">
    <property type="component" value="Chromosome 5"/>
</dbReference>
<proteinExistence type="predicted"/>
<dbReference type="EMBL" id="RWGY01000004">
    <property type="protein sequence ID" value="TVU46583.1"/>
    <property type="molecule type" value="Genomic_DNA"/>
</dbReference>
<dbReference type="InterPro" id="IPR056594">
    <property type="entry name" value="AT5G49610-like_b-prop"/>
</dbReference>
<dbReference type="AlphaFoldDB" id="A0A5J9WEW7"/>
<evidence type="ECO:0000313" key="2">
    <source>
        <dbReference type="EMBL" id="TVU46583.1"/>
    </source>
</evidence>
<evidence type="ECO:0000313" key="3">
    <source>
        <dbReference type="Proteomes" id="UP000324897"/>
    </source>
</evidence>
<keyword evidence="3" id="KW-1185">Reference proteome</keyword>
<feature type="non-terminal residue" evidence="2">
    <location>
        <position position="1"/>
    </location>
</feature>
<sequence length="369" mass="43318">MISDKLKDYAPTMDEDYRPRLTDCCNGLLLLVDNCVVNPATRQWARFPPCPRSPTKGMDGFSYWVDYMFLMFDPTVSPHYRVLAMPYLPYRKDYKQQREAAEGIEWPPSPCIVQVFSSTVGQWEERELVREGEAVCTAADLLEGLDQYHDGVYWREAMYVHCTKNFLMRIALSESKYQVIKTPVGVDVVRHTVDLRIGKSNNSVYCASVSEYRLRIWLLRDSGGKMDWMLMHHTNLYALTTNDLWMRDRYGPNKIMNGPWVWTCYDHWRERPEKMEWDSDDDNVIEGIDEMEQDSCHRNIDTLILGFHPFKQVVFLHVNSDHEVAYHWNSCKVQYMGGHSYVHYFPVPPDVQSSFVYTPCWERDLPNGN</sequence>
<protein>
    <recommendedName>
        <fullName evidence="1">F-box protein AT5G49610-like beta-propeller domain-containing protein</fullName>
    </recommendedName>
</protein>
<evidence type="ECO:0000259" key="1">
    <source>
        <dbReference type="Pfam" id="PF23635"/>
    </source>
</evidence>
<name>A0A5J9WEW7_9POAL</name>
<dbReference type="Pfam" id="PF23635">
    <property type="entry name" value="Beta-prop_AT5G49610-like"/>
    <property type="match status" value="1"/>
</dbReference>
<dbReference type="PANTHER" id="PTHR34591:SF60">
    <property type="entry name" value="OS01G0824700 PROTEIN"/>
    <property type="match status" value="1"/>
</dbReference>
<dbReference type="PANTHER" id="PTHR34591">
    <property type="entry name" value="OS03G0653100 PROTEIN-RELATED"/>
    <property type="match status" value="1"/>
</dbReference>
<organism evidence="2 3">
    <name type="scientific">Eragrostis curvula</name>
    <name type="common">weeping love grass</name>
    <dbReference type="NCBI Taxonomy" id="38414"/>
    <lineage>
        <taxon>Eukaryota</taxon>
        <taxon>Viridiplantae</taxon>
        <taxon>Streptophyta</taxon>
        <taxon>Embryophyta</taxon>
        <taxon>Tracheophyta</taxon>
        <taxon>Spermatophyta</taxon>
        <taxon>Magnoliopsida</taxon>
        <taxon>Liliopsida</taxon>
        <taxon>Poales</taxon>
        <taxon>Poaceae</taxon>
        <taxon>PACMAD clade</taxon>
        <taxon>Chloridoideae</taxon>
        <taxon>Eragrostideae</taxon>
        <taxon>Eragrostidinae</taxon>
        <taxon>Eragrostis</taxon>
    </lineage>
</organism>
<accession>A0A5J9WEW7</accession>
<dbReference type="OrthoDB" id="886494at2759"/>
<reference evidence="2 3" key="1">
    <citation type="journal article" date="2019" name="Sci. Rep.">
        <title>A high-quality genome of Eragrostis curvula grass provides insights into Poaceae evolution and supports new strategies to enhance forage quality.</title>
        <authorList>
            <person name="Carballo J."/>
            <person name="Santos B.A.C.M."/>
            <person name="Zappacosta D."/>
            <person name="Garbus I."/>
            <person name="Selva J.P."/>
            <person name="Gallo C.A."/>
            <person name="Diaz A."/>
            <person name="Albertini E."/>
            <person name="Caccamo M."/>
            <person name="Echenique V."/>
        </authorList>
    </citation>
    <scope>NUCLEOTIDE SEQUENCE [LARGE SCALE GENOMIC DNA]</scope>
    <source>
        <strain evidence="3">cv. Victoria</strain>
        <tissue evidence="2">Leaf</tissue>
    </source>
</reference>